<name>A0ABV8RH66_9SPHN</name>
<reference evidence="3" key="1">
    <citation type="journal article" date="2019" name="Int. J. Syst. Evol. Microbiol.">
        <title>The Global Catalogue of Microorganisms (GCM) 10K type strain sequencing project: providing services to taxonomists for standard genome sequencing and annotation.</title>
        <authorList>
            <consortium name="The Broad Institute Genomics Platform"/>
            <consortium name="The Broad Institute Genome Sequencing Center for Infectious Disease"/>
            <person name="Wu L."/>
            <person name="Ma J."/>
        </authorList>
    </citation>
    <scope>NUCLEOTIDE SEQUENCE [LARGE SCALE GENOMIC DNA]</scope>
    <source>
        <strain evidence="3">CECT 8531</strain>
    </source>
</reference>
<comment type="caution">
    <text evidence="2">The sequence shown here is derived from an EMBL/GenBank/DDBJ whole genome shotgun (WGS) entry which is preliminary data.</text>
</comment>
<gene>
    <name evidence="2" type="ORF">ACFOWX_09735</name>
</gene>
<evidence type="ECO:0000256" key="1">
    <source>
        <dbReference type="SAM" id="Phobius"/>
    </source>
</evidence>
<dbReference type="Proteomes" id="UP001595887">
    <property type="component" value="Unassembled WGS sequence"/>
</dbReference>
<sequence length="63" mass="7364">MEKRKLVSLNESARHPLRRMLPPPTGGLLVVQPEPSSWWKKEDTHLFLLSFTAFFITFYSFIA</sequence>
<accession>A0ABV8RH66</accession>
<dbReference type="RefSeq" id="WP_381423588.1">
    <property type="nucleotide sequence ID" value="NZ_JBHSDH010000013.1"/>
</dbReference>
<keyword evidence="1" id="KW-0472">Membrane</keyword>
<protein>
    <submittedName>
        <fullName evidence="2">Uncharacterized protein</fullName>
    </submittedName>
</protein>
<keyword evidence="3" id="KW-1185">Reference proteome</keyword>
<keyword evidence="1" id="KW-1133">Transmembrane helix</keyword>
<organism evidence="2 3">
    <name type="scientific">Sphingorhabdus arenilitoris</name>
    <dbReference type="NCBI Taxonomy" id="1490041"/>
    <lineage>
        <taxon>Bacteria</taxon>
        <taxon>Pseudomonadati</taxon>
        <taxon>Pseudomonadota</taxon>
        <taxon>Alphaproteobacteria</taxon>
        <taxon>Sphingomonadales</taxon>
        <taxon>Sphingomonadaceae</taxon>
        <taxon>Sphingorhabdus</taxon>
    </lineage>
</organism>
<evidence type="ECO:0000313" key="2">
    <source>
        <dbReference type="EMBL" id="MFC4292692.1"/>
    </source>
</evidence>
<feature type="transmembrane region" description="Helical" evidence="1">
    <location>
        <begin position="46"/>
        <end position="62"/>
    </location>
</feature>
<proteinExistence type="predicted"/>
<dbReference type="EMBL" id="JBHSDH010000013">
    <property type="protein sequence ID" value="MFC4292692.1"/>
    <property type="molecule type" value="Genomic_DNA"/>
</dbReference>
<keyword evidence="1" id="KW-0812">Transmembrane</keyword>
<evidence type="ECO:0000313" key="3">
    <source>
        <dbReference type="Proteomes" id="UP001595887"/>
    </source>
</evidence>